<name>A0ABQ9VGC8_SAGOE</name>
<reference evidence="1 2" key="1">
    <citation type="submission" date="2023-05" db="EMBL/GenBank/DDBJ databases">
        <title>B98-5 Cell Line De Novo Hybrid Assembly: An Optical Mapping Approach.</title>
        <authorList>
            <person name="Kananen K."/>
            <person name="Auerbach J.A."/>
            <person name="Kautto E."/>
            <person name="Blachly J.S."/>
        </authorList>
    </citation>
    <scope>NUCLEOTIDE SEQUENCE [LARGE SCALE GENOMIC DNA]</scope>
    <source>
        <strain evidence="1">B95-8</strain>
        <tissue evidence="1">Cell line</tissue>
    </source>
</reference>
<feature type="non-terminal residue" evidence="1">
    <location>
        <position position="1"/>
    </location>
</feature>
<comment type="caution">
    <text evidence="1">The sequence shown here is derived from an EMBL/GenBank/DDBJ whole genome shotgun (WGS) entry which is preliminary data.</text>
</comment>
<dbReference type="Proteomes" id="UP001266305">
    <property type="component" value="Unassembled WGS sequence"/>
</dbReference>
<dbReference type="EMBL" id="JASSZA010000006">
    <property type="protein sequence ID" value="KAK2107693.1"/>
    <property type="molecule type" value="Genomic_DNA"/>
</dbReference>
<accession>A0ABQ9VGC8</accession>
<proteinExistence type="predicted"/>
<evidence type="ECO:0000313" key="2">
    <source>
        <dbReference type="Proteomes" id="UP001266305"/>
    </source>
</evidence>
<organism evidence="1 2">
    <name type="scientific">Saguinus oedipus</name>
    <name type="common">Cotton-top tamarin</name>
    <name type="synonym">Oedipomidas oedipus</name>
    <dbReference type="NCBI Taxonomy" id="9490"/>
    <lineage>
        <taxon>Eukaryota</taxon>
        <taxon>Metazoa</taxon>
        <taxon>Chordata</taxon>
        <taxon>Craniata</taxon>
        <taxon>Vertebrata</taxon>
        <taxon>Euteleostomi</taxon>
        <taxon>Mammalia</taxon>
        <taxon>Eutheria</taxon>
        <taxon>Euarchontoglires</taxon>
        <taxon>Primates</taxon>
        <taxon>Haplorrhini</taxon>
        <taxon>Platyrrhini</taxon>
        <taxon>Cebidae</taxon>
        <taxon>Callitrichinae</taxon>
        <taxon>Saguinus</taxon>
    </lineage>
</organism>
<sequence length="54" mass="5501">SGTSAAQCLLLGEDRGQLCAAGPQGCVWVQGLLGAQLWAVTTPATVCRGDSRAR</sequence>
<gene>
    <name evidence="1" type="ORF">P7K49_012858</name>
</gene>
<evidence type="ECO:0000313" key="1">
    <source>
        <dbReference type="EMBL" id="KAK2107693.1"/>
    </source>
</evidence>
<protein>
    <submittedName>
        <fullName evidence="1">Uncharacterized protein</fullName>
    </submittedName>
</protein>
<keyword evidence="2" id="KW-1185">Reference proteome</keyword>